<evidence type="ECO:0000256" key="7">
    <source>
        <dbReference type="ARBA" id="ARBA00022777"/>
    </source>
</evidence>
<dbReference type="NCBIfam" id="TIGR00147">
    <property type="entry name" value="YegS/Rv2252/BmrU family lipid kinase"/>
    <property type="match status" value="1"/>
</dbReference>
<evidence type="ECO:0000256" key="3">
    <source>
        <dbReference type="ARBA" id="ARBA00022516"/>
    </source>
</evidence>
<comment type="cofactor">
    <cofactor evidence="1">
        <name>Mg(2+)</name>
        <dbReference type="ChEBI" id="CHEBI:18420"/>
    </cofactor>
</comment>
<dbReference type="RefSeq" id="WP_311512668.1">
    <property type="nucleotide sequence ID" value="NZ_JAVREP010000010.1"/>
</dbReference>
<dbReference type="GO" id="GO:0016301">
    <property type="term" value="F:kinase activity"/>
    <property type="evidence" value="ECO:0007669"/>
    <property type="project" value="UniProtKB-KW"/>
</dbReference>
<keyword evidence="9" id="KW-0460">Magnesium</keyword>
<evidence type="ECO:0000256" key="5">
    <source>
        <dbReference type="ARBA" id="ARBA00022723"/>
    </source>
</evidence>
<dbReference type="Pfam" id="PF19279">
    <property type="entry name" value="YegS_C"/>
    <property type="match status" value="1"/>
</dbReference>
<evidence type="ECO:0000256" key="6">
    <source>
        <dbReference type="ARBA" id="ARBA00022741"/>
    </source>
</evidence>
<keyword evidence="11" id="KW-0594">Phospholipid biosynthesis</keyword>
<evidence type="ECO:0000259" key="13">
    <source>
        <dbReference type="PROSITE" id="PS50146"/>
    </source>
</evidence>
<keyword evidence="5" id="KW-0479">Metal-binding</keyword>
<evidence type="ECO:0000256" key="12">
    <source>
        <dbReference type="ARBA" id="ARBA00023264"/>
    </source>
</evidence>
<keyword evidence="3" id="KW-0444">Lipid biosynthesis</keyword>
<evidence type="ECO:0000313" key="15">
    <source>
        <dbReference type="Proteomes" id="UP001183390"/>
    </source>
</evidence>
<keyword evidence="7 14" id="KW-0418">Kinase</keyword>
<evidence type="ECO:0000256" key="9">
    <source>
        <dbReference type="ARBA" id="ARBA00022842"/>
    </source>
</evidence>
<dbReference type="InterPro" id="IPR017438">
    <property type="entry name" value="ATP-NAD_kinase_N"/>
</dbReference>
<dbReference type="InterPro" id="IPR001206">
    <property type="entry name" value="Diacylglycerol_kinase_cat_dom"/>
</dbReference>
<dbReference type="EMBL" id="JAVREP010000010">
    <property type="protein sequence ID" value="MDT0330092.1"/>
    <property type="molecule type" value="Genomic_DNA"/>
</dbReference>
<dbReference type="Proteomes" id="UP001183390">
    <property type="component" value="Unassembled WGS sequence"/>
</dbReference>
<protein>
    <submittedName>
        <fullName evidence="14">YegS/Rv2252/BmrU family lipid kinase</fullName>
    </submittedName>
</protein>
<dbReference type="InterPro" id="IPR016064">
    <property type="entry name" value="NAD/diacylglycerol_kinase_sf"/>
</dbReference>
<sequence>MPPHIALLVNPRSGRRRAAVTAVRLKEALRDAGARVHVYSGESAADSRRMARLAAADGPDALVAVGGDGLVHQALQGVVGTGVPLAVVPTGTGNDIARAFGRYRGSARDLAAAVLRGRTRSVDCVRVELADGTRRHYLSVLACGFDARVNERVNGFRFKVGRAGYLVGLLAELRAFRPVQYEIDVDGRRVEGPGMLVAIGNTTSYGGGMKVCAAAEPDDGLIDVVFLKEAPVGRFLRLFPLVFTGGHLDLPEVLVERGRTVTVRAESVPVYVDGERLGEPPLVCEVVPKSVEMLELTS</sequence>
<keyword evidence="4" id="KW-0808">Transferase</keyword>
<dbReference type="SUPFAM" id="SSF111331">
    <property type="entry name" value="NAD kinase/diacylglycerol kinase-like"/>
    <property type="match status" value="1"/>
</dbReference>
<evidence type="ECO:0000256" key="11">
    <source>
        <dbReference type="ARBA" id="ARBA00023209"/>
    </source>
</evidence>
<reference evidence="15" key="1">
    <citation type="submission" date="2023-07" db="EMBL/GenBank/DDBJ databases">
        <title>30 novel species of actinomycetes from the DSMZ collection.</title>
        <authorList>
            <person name="Nouioui I."/>
        </authorList>
    </citation>
    <scope>NUCLEOTIDE SEQUENCE [LARGE SCALE GENOMIC DNA]</scope>
    <source>
        <strain evidence="15">DSM 44743</strain>
    </source>
</reference>
<dbReference type="Gene3D" id="3.40.50.10330">
    <property type="entry name" value="Probable inorganic polyphosphate/atp-NAD kinase, domain 1"/>
    <property type="match status" value="1"/>
</dbReference>
<dbReference type="InterPro" id="IPR050187">
    <property type="entry name" value="Lipid_Phosphate_FormReg"/>
</dbReference>
<evidence type="ECO:0000256" key="1">
    <source>
        <dbReference type="ARBA" id="ARBA00001946"/>
    </source>
</evidence>
<evidence type="ECO:0000256" key="8">
    <source>
        <dbReference type="ARBA" id="ARBA00022840"/>
    </source>
</evidence>
<name>A0ABU2MBN1_9ACTN</name>
<dbReference type="PANTHER" id="PTHR12358">
    <property type="entry name" value="SPHINGOSINE KINASE"/>
    <property type="match status" value="1"/>
</dbReference>
<evidence type="ECO:0000313" key="14">
    <source>
        <dbReference type="EMBL" id="MDT0330092.1"/>
    </source>
</evidence>
<comment type="similarity">
    <text evidence="2">Belongs to the diacylglycerol/lipid kinase family.</text>
</comment>
<dbReference type="Gene3D" id="2.60.200.40">
    <property type="match status" value="1"/>
</dbReference>
<keyword evidence="15" id="KW-1185">Reference proteome</keyword>
<evidence type="ECO:0000256" key="2">
    <source>
        <dbReference type="ARBA" id="ARBA00005983"/>
    </source>
</evidence>
<dbReference type="InterPro" id="IPR005218">
    <property type="entry name" value="Diacylglycerol/lipid_kinase"/>
</dbReference>
<comment type="caution">
    <text evidence="14">The sequence shown here is derived from an EMBL/GenBank/DDBJ whole genome shotgun (WGS) entry which is preliminary data.</text>
</comment>
<organism evidence="14 15">
    <name type="scientific">Nocardiopsis lambiniae</name>
    <dbReference type="NCBI Taxonomy" id="3075539"/>
    <lineage>
        <taxon>Bacteria</taxon>
        <taxon>Bacillati</taxon>
        <taxon>Actinomycetota</taxon>
        <taxon>Actinomycetes</taxon>
        <taxon>Streptosporangiales</taxon>
        <taxon>Nocardiopsidaceae</taxon>
        <taxon>Nocardiopsis</taxon>
    </lineage>
</organism>
<gene>
    <name evidence="14" type="ORF">RM479_16895</name>
</gene>
<proteinExistence type="inferred from homology"/>
<feature type="domain" description="DAGKc" evidence="13">
    <location>
        <begin position="1"/>
        <end position="131"/>
    </location>
</feature>
<accession>A0ABU2MBN1</accession>
<dbReference type="SMART" id="SM00046">
    <property type="entry name" value="DAGKc"/>
    <property type="match status" value="1"/>
</dbReference>
<keyword evidence="8" id="KW-0067">ATP-binding</keyword>
<evidence type="ECO:0000256" key="4">
    <source>
        <dbReference type="ARBA" id="ARBA00022679"/>
    </source>
</evidence>
<keyword evidence="10" id="KW-0443">Lipid metabolism</keyword>
<dbReference type="Pfam" id="PF00781">
    <property type="entry name" value="DAGK_cat"/>
    <property type="match status" value="1"/>
</dbReference>
<keyword evidence="12" id="KW-1208">Phospholipid metabolism</keyword>
<dbReference type="InterPro" id="IPR045540">
    <property type="entry name" value="YegS/DAGK_C"/>
</dbReference>
<evidence type="ECO:0000256" key="10">
    <source>
        <dbReference type="ARBA" id="ARBA00023098"/>
    </source>
</evidence>
<dbReference type="PROSITE" id="PS50146">
    <property type="entry name" value="DAGK"/>
    <property type="match status" value="1"/>
</dbReference>
<dbReference type="PANTHER" id="PTHR12358:SF106">
    <property type="entry name" value="LIPID KINASE YEGS"/>
    <property type="match status" value="1"/>
</dbReference>
<keyword evidence="6" id="KW-0547">Nucleotide-binding</keyword>